<protein>
    <submittedName>
        <fullName evidence="2">Uncharacterized protein</fullName>
    </submittedName>
</protein>
<feature type="region of interest" description="Disordered" evidence="1">
    <location>
        <begin position="14"/>
        <end position="36"/>
    </location>
</feature>
<proteinExistence type="predicted"/>
<evidence type="ECO:0000313" key="2">
    <source>
        <dbReference type="EMBL" id="KMO82385.1"/>
    </source>
</evidence>
<accession>A0A0J6WGJ5</accession>
<dbReference type="STRING" id="37916.MCHLDSM_01008"/>
<keyword evidence="3" id="KW-1185">Reference proteome</keyword>
<sequence>MITEISIVRRDGSDDAEITITQPDGQSRRLTISEQSDEYNRFGDGLDALWDLAEQ</sequence>
<reference evidence="2 3" key="1">
    <citation type="journal article" date="2015" name="Genome Biol. Evol.">
        <title>Characterization of Three Mycobacterium spp. with Potential Use in Bioremediation by Genome Sequencing and Comparative Genomics.</title>
        <authorList>
            <person name="Das S."/>
            <person name="Pettersson B.M."/>
            <person name="Behra P.R."/>
            <person name="Ramesh M."/>
            <person name="Dasgupta S."/>
            <person name="Bhattacharya A."/>
            <person name="Kirsebom L.A."/>
        </authorList>
    </citation>
    <scope>NUCLEOTIDE SEQUENCE [LARGE SCALE GENOMIC DNA]</scope>
    <source>
        <strain evidence="2 3">DSM 43826</strain>
    </source>
</reference>
<feature type="compositionally biased region" description="Polar residues" evidence="1">
    <location>
        <begin position="19"/>
        <end position="34"/>
    </location>
</feature>
<gene>
    <name evidence="2" type="ORF">MCHLDSM_01008</name>
</gene>
<comment type="caution">
    <text evidence="2">The sequence shown here is derived from an EMBL/GenBank/DDBJ whole genome shotgun (WGS) entry which is preliminary data.</text>
</comment>
<dbReference type="RefSeq" id="WP_168440117.1">
    <property type="nucleotide sequence ID" value="NZ_JYNL01000009.1"/>
</dbReference>
<organism evidence="2 3">
    <name type="scientific">Mycolicibacterium chlorophenolicum</name>
    <dbReference type="NCBI Taxonomy" id="37916"/>
    <lineage>
        <taxon>Bacteria</taxon>
        <taxon>Bacillati</taxon>
        <taxon>Actinomycetota</taxon>
        <taxon>Actinomycetes</taxon>
        <taxon>Mycobacteriales</taxon>
        <taxon>Mycobacteriaceae</taxon>
        <taxon>Mycolicibacterium</taxon>
    </lineage>
</organism>
<dbReference type="Proteomes" id="UP000036513">
    <property type="component" value="Unassembled WGS sequence"/>
</dbReference>
<evidence type="ECO:0000256" key="1">
    <source>
        <dbReference type="SAM" id="MobiDB-lite"/>
    </source>
</evidence>
<name>A0A0J6WGJ5_9MYCO</name>
<dbReference type="AlphaFoldDB" id="A0A0J6WGJ5"/>
<evidence type="ECO:0000313" key="3">
    <source>
        <dbReference type="Proteomes" id="UP000036513"/>
    </source>
</evidence>
<dbReference type="PATRIC" id="fig|37916.4.peg.876"/>
<dbReference type="EMBL" id="JYNL01000009">
    <property type="protein sequence ID" value="KMO82385.1"/>
    <property type="molecule type" value="Genomic_DNA"/>
</dbReference>